<evidence type="ECO:0000256" key="5">
    <source>
        <dbReference type="ARBA" id="ARBA00022475"/>
    </source>
</evidence>
<dbReference type="PRINTS" id="PR00120">
    <property type="entry name" value="HATPASE"/>
</dbReference>
<evidence type="ECO:0000313" key="21">
    <source>
        <dbReference type="EMBL" id="HJF67525.1"/>
    </source>
</evidence>
<dbReference type="EC" id="7.2.2.8" evidence="3"/>
<dbReference type="PANTHER" id="PTHR43520">
    <property type="entry name" value="ATP7, ISOFORM B"/>
    <property type="match status" value="1"/>
</dbReference>
<evidence type="ECO:0000256" key="2">
    <source>
        <dbReference type="ARBA" id="ARBA00006024"/>
    </source>
</evidence>
<dbReference type="InterPro" id="IPR008250">
    <property type="entry name" value="ATPase_P-typ_transduc_dom_A_sf"/>
</dbReference>
<feature type="transmembrane region" description="Helical" evidence="19">
    <location>
        <begin position="25"/>
        <end position="47"/>
    </location>
</feature>
<dbReference type="GO" id="GO:0005524">
    <property type="term" value="F:ATP binding"/>
    <property type="evidence" value="ECO:0007669"/>
    <property type="project" value="UniProtKB-UniRule"/>
</dbReference>
<keyword evidence="10" id="KW-0187">Copper transport</keyword>
<keyword evidence="13" id="KW-1278">Translocase</keyword>
<comment type="caution">
    <text evidence="21">The sequence shown here is derived from an EMBL/GenBank/DDBJ whole genome shotgun (WGS) entry which is preliminary data.</text>
</comment>
<evidence type="ECO:0000256" key="18">
    <source>
        <dbReference type="ARBA" id="ARBA00049289"/>
    </source>
</evidence>
<keyword evidence="7 19" id="KW-0812">Transmembrane</keyword>
<dbReference type="GO" id="GO:0055070">
    <property type="term" value="P:copper ion homeostasis"/>
    <property type="evidence" value="ECO:0007669"/>
    <property type="project" value="TreeGrafter"/>
</dbReference>
<evidence type="ECO:0000256" key="4">
    <source>
        <dbReference type="ARBA" id="ARBA00022448"/>
    </source>
</evidence>
<dbReference type="SUPFAM" id="SSF81665">
    <property type="entry name" value="Calcium ATPase, transmembrane domain M"/>
    <property type="match status" value="1"/>
</dbReference>
<keyword evidence="15" id="KW-0186">Copper</keyword>
<gene>
    <name evidence="21" type="ORF">K8V85_04365</name>
</gene>
<dbReference type="GO" id="GO:0140581">
    <property type="term" value="F:P-type monovalent copper transporter activity"/>
    <property type="evidence" value="ECO:0007669"/>
    <property type="project" value="UniProtKB-EC"/>
</dbReference>
<dbReference type="InterPro" id="IPR027256">
    <property type="entry name" value="P-typ_ATPase_IB"/>
</dbReference>
<keyword evidence="11 19" id="KW-0067">ATP-binding</keyword>
<dbReference type="Gene3D" id="3.40.1110.10">
    <property type="entry name" value="Calcium-transporting ATPase, cytoplasmic domain N"/>
    <property type="match status" value="1"/>
</dbReference>
<dbReference type="SFLD" id="SFLDS00003">
    <property type="entry name" value="Haloacid_Dehalogenase"/>
    <property type="match status" value="1"/>
</dbReference>
<evidence type="ECO:0000256" key="14">
    <source>
        <dbReference type="ARBA" id="ARBA00022989"/>
    </source>
</evidence>
<dbReference type="SUPFAM" id="SSF56784">
    <property type="entry name" value="HAD-like"/>
    <property type="match status" value="1"/>
</dbReference>
<dbReference type="InterPro" id="IPR018303">
    <property type="entry name" value="ATPase_P-typ_P_site"/>
</dbReference>
<dbReference type="GO" id="GO:0005507">
    <property type="term" value="F:copper ion binding"/>
    <property type="evidence" value="ECO:0007669"/>
    <property type="project" value="TreeGrafter"/>
</dbReference>
<feature type="transmembrane region" description="Helical" evidence="19">
    <location>
        <begin position="211"/>
        <end position="231"/>
    </location>
</feature>
<evidence type="ECO:0000256" key="1">
    <source>
        <dbReference type="ARBA" id="ARBA00004651"/>
    </source>
</evidence>
<feature type="transmembrane region" description="Helical" evidence="19">
    <location>
        <begin position="518"/>
        <end position="540"/>
    </location>
</feature>
<dbReference type="GO" id="GO:0016887">
    <property type="term" value="F:ATP hydrolysis activity"/>
    <property type="evidence" value="ECO:0007669"/>
    <property type="project" value="InterPro"/>
</dbReference>
<evidence type="ECO:0000256" key="12">
    <source>
        <dbReference type="ARBA" id="ARBA00022842"/>
    </source>
</evidence>
<dbReference type="RefSeq" id="WP_278674891.1">
    <property type="nucleotide sequence ID" value="NZ_DYVT01000047.1"/>
</dbReference>
<dbReference type="AlphaFoldDB" id="A0A921H0Z0"/>
<dbReference type="SFLD" id="SFLDF00027">
    <property type="entry name" value="p-type_atpase"/>
    <property type="match status" value="1"/>
</dbReference>
<dbReference type="InterPro" id="IPR001757">
    <property type="entry name" value="P_typ_ATPase"/>
</dbReference>
<keyword evidence="9 19" id="KW-0547">Nucleotide-binding</keyword>
<proteinExistence type="inferred from homology"/>
<evidence type="ECO:0000259" key="20">
    <source>
        <dbReference type="Pfam" id="PF00122"/>
    </source>
</evidence>
<name>A0A921H0Z0_9STAP</name>
<keyword evidence="21" id="KW-0378">Hydrolase</keyword>
<keyword evidence="8 19" id="KW-0479">Metal-binding</keyword>
<evidence type="ECO:0000256" key="6">
    <source>
        <dbReference type="ARBA" id="ARBA00022553"/>
    </source>
</evidence>
<evidence type="ECO:0000256" key="7">
    <source>
        <dbReference type="ARBA" id="ARBA00022692"/>
    </source>
</evidence>
<keyword evidence="17 19" id="KW-0472">Membrane</keyword>
<evidence type="ECO:0000313" key="22">
    <source>
        <dbReference type="Proteomes" id="UP000706163"/>
    </source>
</evidence>
<comment type="catalytic activity">
    <reaction evidence="18">
        <text>Cu(+)(in) + ATP + H2O = Cu(+)(out) + ADP + phosphate + H(+)</text>
        <dbReference type="Rhea" id="RHEA:25792"/>
        <dbReference type="ChEBI" id="CHEBI:15377"/>
        <dbReference type="ChEBI" id="CHEBI:15378"/>
        <dbReference type="ChEBI" id="CHEBI:30616"/>
        <dbReference type="ChEBI" id="CHEBI:43474"/>
        <dbReference type="ChEBI" id="CHEBI:49552"/>
        <dbReference type="ChEBI" id="CHEBI:456216"/>
        <dbReference type="EC" id="7.2.2.8"/>
    </reaction>
</comment>
<keyword evidence="5 19" id="KW-1003">Cell membrane</keyword>
<evidence type="ECO:0000256" key="15">
    <source>
        <dbReference type="ARBA" id="ARBA00023008"/>
    </source>
</evidence>
<evidence type="ECO:0000256" key="17">
    <source>
        <dbReference type="ARBA" id="ARBA00023136"/>
    </source>
</evidence>
<sequence length="569" mass="61499">VAYIYSLYAFYMNNFSSATGHTMDFFWELATLILIMLLGHWIEMNAVGNAGDALKKMAELLPNSAIKVMDNGQREEVKISDIMTDDIVEVKAGESIPTDGIIVQGQTSIDESLVTGESKKVQKNQNDNVIGGSINGSGTIQVKVTAVGEDGYLSQVMGLVNQAQSDKSSAELLSDKVAGYLFYFAVSVGVISFIVWMLIQNDVDFALERLVTVLVIACPHALGLAIPLVTARSTSIGAHNGLIIKNRESVEIAQHIDYVMMDKTGTLTEGNFSVNHYESFKNDLSNDTILSLFASLESQSNHPLAISIVDFAKSKNVSFTNPQDVNNIPGVGLEGLIDNKTYKITNVSYLDKHKLNYDDDLFTKLAQQGNSISYLIEDQQVIGMIAQGDQIKESSKQMVADLLSRNITPVMLTGDNNEVAHAVAKELGISDVHAQLMPEDKESIIKDYQSDGNKVMMVGDGINDAPSLIRADIGIAIGAGTDVAVDSGDIILVKSNPSDIIHFLTLSNNTMRKMVQNLWWGAGYNIVAVPLAAGILAFIGLILSPAIGAILMSLSTVIVAINAFTLKLK</sequence>
<accession>A0A921H0Z0</accession>
<evidence type="ECO:0000256" key="13">
    <source>
        <dbReference type="ARBA" id="ARBA00022967"/>
    </source>
</evidence>
<protein>
    <recommendedName>
        <fullName evidence="3">P-type Cu(+) transporter</fullName>
        <ecNumber evidence="3">7.2.2.8</ecNumber>
    </recommendedName>
</protein>
<dbReference type="Gene3D" id="2.70.150.10">
    <property type="entry name" value="Calcium-transporting ATPase, cytoplasmic transduction domain A"/>
    <property type="match status" value="1"/>
</dbReference>
<evidence type="ECO:0000256" key="3">
    <source>
        <dbReference type="ARBA" id="ARBA00012517"/>
    </source>
</evidence>
<dbReference type="InterPro" id="IPR036412">
    <property type="entry name" value="HAD-like_sf"/>
</dbReference>
<dbReference type="PRINTS" id="PR00119">
    <property type="entry name" value="CATATPASE"/>
</dbReference>
<dbReference type="GO" id="GO:0043682">
    <property type="term" value="F:P-type divalent copper transporter activity"/>
    <property type="evidence" value="ECO:0007669"/>
    <property type="project" value="TreeGrafter"/>
</dbReference>
<dbReference type="Pfam" id="PF00122">
    <property type="entry name" value="E1-E2_ATPase"/>
    <property type="match status" value="1"/>
</dbReference>
<feature type="domain" description="P-type ATPase A" evidence="20">
    <location>
        <begin position="61"/>
        <end position="160"/>
    </location>
</feature>
<keyword evidence="12" id="KW-0460">Magnesium</keyword>
<dbReference type="PANTHER" id="PTHR43520:SF5">
    <property type="entry name" value="CATION-TRANSPORTING P-TYPE ATPASE-RELATED"/>
    <property type="match status" value="1"/>
</dbReference>
<comment type="subcellular location">
    <subcellularLocation>
        <location evidence="1">Cell membrane</location>
        <topology evidence="1">Multi-pass membrane protein</topology>
    </subcellularLocation>
</comment>
<dbReference type="InterPro" id="IPR023298">
    <property type="entry name" value="ATPase_P-typ_TM_dom_sf"/>
</dbReference>
<dbReference type="NCBIfam" id="TIGR01525">
    <property type="entry name" value="ATPase-IB_hvy"/>
    <property type="match status" value="1"/>
</dbReference>
<dbReference type="GO" id="GO:0005886">
    <property type="term" value="C:plasma membrane"/>
    <property type="evidence" value="ECO:0007669"/>
    <property type="project" value="UniProtKB-SubCell"/>
</dbReference>
<reference evidence="21" key="1">
    <citation type="journal article" date="2021" name="PeerJ">
        <title>Extensive microbial diversity within the chicken gut microbiome revealed by metagenomics and culture.</title>
        <authorList>
            <person name="Gilroy R."/>
            <person name="Ravi A."/>
            <person name="Getino M."/>
            <person name="Pursley I."/>
            <person name="Horton D.L."/>
            <person name="Alikhan N.F."/>
            <person name="Baker D."/>
            <person name="Gharbi K."/>
            <person name="Hall N."/>
            <person name="Watson M."/>
            <person name="Adriaenssens E.M."/>
            <person name="Foster-Nyarko E."/>
            <person name="Jarju S."/>
            <person name="Secka A."/>
            <person name="Antonio M."/>
            <person name="Oren A."/>
            <person name="Chaudhuri R.R."/>
            <person name="La Ragione R."/>
            <person name="Hildebrand F."/>
            <person name="Pallen M.J."/>
        </authorList>
    </citation>
    <scope>NUCLEOTIDE SEQUENCE</scope>
    <source>
        <strain evidence="21">CHK149-3286</strain>
    </source>
</reference>
<dbReference type="Proteomes" id="UP000706163">
    <property type="component" value="Unassembled WGS sequence"/>
</dbReference>
<dbReference type="InterPro" id="IPR059000">
    <property type="entry name" value="ATPase_P-type_domA"/>
</dbReference>
<evidence type="ECO:0000256" key="9">
    <source>
        <dbReference type="ARBA" id="ARBA00022741"/>
    </source>
</evidence>
<evidence type="ECO:0000256" key="11">
    <source>
        <dbReference type="ARBA" id="ARBA00022840"/>
    </source>
</evidence>
<evidence type="ECO:0000256" key="16">
    <source>
        <dbReference type="ARBA" id="ARBA00023065"/>
    </source>
</evidence>
<dbReference type="InterPro" id="IPR023214">
    <property type="entry name" value="HAD_sf"/>
</dbReference>
<dbReference type="InterPro" id="IPR023299">
    <property type="entry name" value="ATPase_P-typ_cyto_dom_N"/>
</dbReference>
<feature type="transmembrane region" description="Helical" evidence="19">
    <location>
        <begin position="177"/>
        <end position="199"/>
    </location>
</feature>
<dbReference type="NCBIfam" id="TIGR01511">
    <property type="entry name" value="ATPase-IB1_Cu"/>
    <property type="match status" value="1"/>
</dbReference>
<keyword evidence="6" id="KW-0597">Phosphoprotein</keyword>
<dbReference type="PROSITE" id="PS00154">
    <property type="entry name" value="ATPASE_E1_E2"/>
    <property type="match status" value="1"/>
</dbReference>
<dbReference type="InterPro" id="IPR044492">
    <property type="entry name" value="P_typ_ATPase_HD_dom"/>
</dbReference>
<reference evidence="21" key="2">
    <citation type="submission" date="2021-09" db="EMBL/GenBank/DDBJ databases">
        <authorList>
            <person name="Gilroy R."/>
        </authorList>
    </citation>
    <scope>NUCLEOTIDE SEQUENCE</scope>
    <source>
        <strain evidence="21">CHK149-3286</strain>
    </source>
</reference>
<evidence type="ECO:0000256" key="10">
    <source>
        <dbReference type="ARBA" id="ARBA00022796"/>
    </source>
</evidence>
<dbReference type="NCBIfam" id="TIGR01494">
    <property type="entry name" value="ATPase_P-type"/>
    <property type="match status" value="1"/>
</dbReference>
<keyword evidence="4" id="KW-0813">Transport</keyword>
<dbReference type="Gene3D" id="3.40.50.1000">
    <property type="entry name" value="HAD superfamily/HAD-like"/>
    <property type="match status" value="1"/>
</dbReference>
<organism evidence="21 22">
    <name type="scientific">Staphylococcus kloosii</name>
    <dbReference type="NCBI Taxonomy" id="29384"/>
    <lineage>
        <taxon>Bacteria</taxon>
        <taxon>Bacillati</taxon>
        <taxon>Bacillota</taxon>
        <taxon>Bacilli</taxon>
        <taxon>Bacillales</taxon>
        <taxon>Staphylococcaceae</taxon>
        <taxon>Staphylococcus</taxon>
    </lineage>
</organism>
<keyword evidence="16" id="KW-0406">Ion transport</keyword>
<feature type="non-terminal residue" evidence="21">
    <location>
        <position position="1"/>
    </location>
</feature>
<dbReference type="EMBL" id="DYVT01000047">
    <property type="protein sequence ID" value="HJF67525.1"/>
    <property type="molecule type" value="Genomic_DNA"/>
</dbReference>
<feature type="transmembrane region" description="Helical" evidence="19">
    <location>
        <begin position="546"/>
        <end position="566"/>
    </location>
</feature>
<comment type="similarity">
    <text evidence="2 19">Belongs to the cation transport ATPase (P-type) (TC 3.A.3) family. Type IB subfamily.</text>
</comment>
<dbReference type="SUPFAM" id="SSF81653">
    <property type="entry name" value="Calcium ATPase, transduction domain A"/>
    <property type="match status" value="1"/>
</dbReference>
<dbReference type="FunFam" id="2.70.150.10:FF:000002">
    <property type="entry name" value="Copper-transporting ATPase 1, putative"/>
    <property type="match status" value="1"/>
</dbReference>
<dbReference type="Pfam" id="PF00702">
    <property type="entry name" value="Hydrolase"/>
    <property type="match status" value="1"/>
</dbReference>
<keyword evidence="14 19" id="KW-1133">Transmembrane helix</keyword>
<evidence type="ECO:0000256" key="19">
    <source>
        <dbReference type="RuleBase" id="RU362081"/>
    </source>
</evidence>
<dbReference type="SFLD" id="SFLDG00002">
    <property type="entry name" value="C1.7:_P-type_atpase_like"/>
    <property type="match status" value="1"/>
</dbReference>
<evidence type="ECO:0000256" key="8">
    <source>
        <dbReference type="ARBA" id="ARBA00022723"/>
    </source>
</evidence>